<dbReference type="Proteomes" id="UP001500037">
    <property type="component" value="Unassembled WGS sequence"/>
</dbReference>
<dbReference type="EMBL" id="BAAALF010000030">
    <property type="protein sequence ID" value="GAA1232116.1"/>
    <property type="molecule type" value="Genomic_DNA"/>
</dbReference>
<reference evidence="3" key="1">
    <citation type="journal article" date="2019" name="Int. J. Syst. Evol. Microbiol.">
        <title>The Global Catalogue of Microorganisms (GCM) 10K type strain sequencing project: providing services to taxonomists for standard genome sequencing and annotation.</title>
        <authorList>
            <consortium name="The Broad Institute Genomics Platform"/>
            <consortium name="The Broad Institute Genome Sequencing Center for Infectious Disease"/>
            <person name="Wu L."/>
            <person name="Ma J."/>
        </authorList>
    </citation>
    <scope>NUCLEOTIDE SEQUENCE [LARGE SCALE GENOMIC DNA]</scope>
    <source>
        <strain evidence="3">JCM 13004</strain>
    </source>
</reference>
<protein>
    <submittedName>
        <fullName evidence="2">DUF6112 family protein</fullName>
    </submittedName>
</protein>
<keyword evidence="1" id="KW-0472">Membrane</keyword>
<evidence type="ECO:0000313" key="3">
    <source>
        <dbReference type="Proteomes" id="UP001500037"/>
    </source>
</evidence>
<dbReference type="RefSeq" id="WP_033820884.1">
    <property type="nucleotide sequence ID" value="NZ_BAAALF010000030.1"/>
</dbReference>
<evidence type="ECO:0000313" key="2">
    <source>
        <dbReference type="EMBL" id="GAA1232116.1"/>
    </source>
</evidence>
<keyword evidence="1" id="KW-1133">Transmembrane helix</keyword>
<keyword evidence="1" id="KW-0812">Transmembrane</keyword>
<proteinExistence type="predicted"/>
<accession>A0ABP4GUB0</accession>
<name>A0ABP4GUB0_9ACTN</name>
<sequence>MLTYLADAATKAQQLAYDPGISPSEGGLPGLSVLKSTVGSINLFAIIAVVGALCVSGIVWAWGHHTGSHGSEQKGKQGALVAAGCALLLGAANGIVSFFSTVGTSVH</sequence>
<feature type="transmembrane region" description="Helical" evidence="1">
    <location>
        <begin position="41"/>
        <end position="63"/>
    </location>
</feature>
<dbReference type="Pfam" id="PF19607">
    <property type="entry name" value="DUF6112"/>
    <property type="match status" value="1"/>
</dbReference>
<dbReference type="InterPro" id="IPR046094">
    <property type="entry name" value="DUF6112"/>
</dbReference>
<keyword evidence="3" id="KW-1185">Reference proteome</keyword>
<evidence type="ECO:0000256" key="1">
    <source>
        <dbReference type="SAM" id="Phobius"/>
    </source>
</evidence>
<comment type="caution">
    <text evidence="2">The sequence shown here is derived from an EMBL/GenBank/DDBJ whole genome shotgun (WGS) entry which is preliminary data.</text>
</comment>
<organism evidence="2 3">
    <name type="scientific">Kitasatospora nipponensis</name>
    <dbReference type="NCBI Taxonomy" id="258049"/>
    <lineage>
        <taxon>Bacteria</taxon>
        <taxon>Bacillati</taxon>
        <taxon>Actinomycetota</taxon>
        <taxon>Actinomycetes</taxon>
        <taxon>Kitasatosporales</taxon>
        <taxon>Streptomycetaceae</taxon>
        <taxon>Kitasatospora</taxon>
    </lineage>
</organism>
<feature type="transmembrane region" description="Helical" evidence="1">
    <location>
        <begin position="79"/>
        <end position="99"/>
    </location>
</feature>
<gene>
    <name evidence="2" type="ORF">GCM10009665_22950</name>
</gene>